<reference evidence="1" key="1">
    <citation type="submission" date="2020-08" db="EMBL/GenBank/DDBJ databases">
        <title>Multicomponent nature underlies the extraordinary mechanical properties of spider dragline silk.</title>
        <authorList>
            <person name="Kono N."/>
            <person name="Nakamura H."/>
            <person name="Mori M."/>
            <person name="Yoshida Y."/>
            <person name="Ohtoshi R."/>
            <person name="Malay A.D."/>
            <person name="Moran D.A.P."/>
            <person name="Tomita M."/>
            <person name="Numata K."/>
            <person name="Arakawa K."/>
        </authorList>
    </citation>
    <scope>NUCLEOTIDE SEQUENCE</scope>
</reference>
<evidence type="ECO:0000313" key="2">
    <source>
        <dbReference type="Proteomes" id="UP000886998"/>
    </source>
</evidence>
<sequence length="111" mass="12698">MVWLVGEYGSQHQADSRESALGRVYDPEKMLTLLKEGEKYNTKRQNRRLGRVIELYPGKDDIERVVKLPSCSNGFVITLLQRLYPLEMSVSDLPSDIALGENFPESNRLID</sequence>
<proteinExistence type="predicted"/>
<keyword evidence="2" id="KW-1185">Reference proteome</keyword>
<evidence type="ECO:0000313" key="1">
    <source>
        <dbReference type="EMBL" id="GFS34683.1"/>
    </source>
</evidence>
<comment type="caution">
    <text evidence="1">The sequence shown here is derived from an EMBL/GenBank/DDBJ whole genome shotgun (WGS) entry which is preliminary data.</text>
</comment>
<dbReference type="EMBL" id="BMAV01024619">
    <property type="protein sequence ID" value="GFS34683.1"/>
    <property type="molecule type" value="Genomic_DNA"/>
</dbReference>
<accession>A0A8X6JIW8</accession>
<name>A0A8X6JIW8_9ARAC</name>
<organism evidence="1 2">
    <name type="scientific">Trichonephila inaurata madagascariensis</name>
    <dbReference type="NCBI Taxonomy" id="2747483"/>
    <lineage>
        <taxon>Eukaryota</taxon>
        <taxon>Metazoa</taxon>
        <taxon>Ecdysozoa</taxon>
        <taxon>Arthropoda</taxon>
        <taxon>Chelicerata</taxon>
        <taxon>Arachnida</taxon>
        <taxon>Araneae</taxon>
        <taxon>Araneomorphae</taxon>
        <taxon>Entelegynae</taxon>
        <taxon>Araneoidea</taxon>
        <taxon>Nephilidae</taxon>
        <taxon>Trichonephila</taxon>
        <taxon>Trichonephila inaurata</taxon>
    </lineage>
</organism>
<gene>
    <name evidence="1" type="ORF">TNIN_168131</name>
</gene>
<protein>
    <submittedName>
        <fullName evidence="1">Uncharacterized protein</fullName>
    </submittedName>
</protein>
<dbReference type="Proteomes" id="UP000886998">
    <property type="component" value="Unassembled WGS sequence"/>
</dbReference>
<dbReference type="AlphaFoldDB" id="A0A8X6JIW8"/>